<evidence type="ECO:0000313" key="9">
    <source>
        <dbReference type="EMBL" id="KAK9278812.1"/>
    </source>
</evidence>
<dbReference type="EMBL" id="JBBPBK010000009">
    <property type="protein sequence ID" value="KAK9278812.1"/>
    <property type="molecule type" value="Genomic_DNA"/>
</dbReference>
<dbReference type="PANTHER" id="PTHR47967">
    <property type="entry name" value="OS07G0603500 PROTEIN-RELATED"/>
    <property type="match status" value="1"/>
</dbReference>
<organism evidence="9 10">
    <name type="scientific">Liquidambar formosana</name>
    <name type="common">Formosan gum</name>
    <dbReference type="NCBI Taxonomy" id="63359"/>
    <lineage>
        <taxon>Eukaryota</taxon>
        <taxon>Viridiplantae</taxon>
        <taxon>Streptophyta</taxon>
        <taxon>Embryophyta</taxon>
        <taxon>Tracheophyta</taxon>
        <taxon>Spermatophyta</taxon>
        <taxon>Magnoliopsida</taxon>
        <taxon>eudicotyledons</taxon>
        <taxon>Gunneridae</taxon>
        <taxon>Pentapetalae</taxon>
        <taxon>Saxifragales</taxon>
        <taxon>Altingiaceae</taxon>
        <taxon>Liquidambar</taxon>
    </lineage>
</organism>
<name>A0AAP0WTD1_LIQFO</name>
<keyword evidence="3 7" id="KW-0732">Signal</keyword>
<feature type="active site" evidence="5">
    <location>
        <position position="171"/>
    </location>
</feature>
<dbReference type="Pfam" id="PF14543">
    <property type="entry name" value="TAXi_N"/>
    <property type="match status" value="1"/>
</dbReference>
<accession>A0AAP0WTD1</accession>
<evidence type="ECO:0000256" key="4">
    <source>
        <dbReference type="ARBA" id="ARBA00022801"/>
    </source>
</evidence>
<feature type="active site" evidence="5">
    <location>
        <position position="369"/>
    </location>
</feature>
<comment type="similarity">
    <text evidence="1 6">Belongs to the peptidase A1 family.</text>
</comment>
<dbReference type="GO" id="GO:0006508">
    <property type="term" value="P:proteolysis"/>
    <property type="evidence" value="ECO:0007669"/>
    <property type="project" value="UniProtKB-KW"/>
</dbReference>
<sequence length="489" mass="52524">MDEKPFHFSSLFFFFFFFFPTVLSRSLSETPHTTILDVSASIQKTFDVLSFKPQNQTPVHQEEYLTTPPPSSSFSLQLYPRDSLYSSHHKDYRTLVLARLERDSARVDFLTTKLNLALNNTKKFDPKSIHTEIQPEGLSTPVASAKGQGSGEYISRIGIGTPPKPFSMVLDTGSDISWLQCRPCLACYQQTDPIFDPSSSSSYSPLTCDSSACRSLEFQLCMGGTCVYDVSYGDGSSTTGDLVSETASFGSSGSVPKIAIGCGHLNQGLFVGSAGLLGLGGDALSLTSQIKASSFSYCLVDRDATSSSTLDFNTPRPGDSVTAPLHRNSRAATFYYVGLTGLSVDGELLSIPSSDFDISSSGNGGIIVDSGTTITRLQTQVYNSLRDAFARKTRDLPSASGVALFDTCYDLSSKKNAKVPTVAFHFAGGKSLPLPAKNVLIPVDSDGTFCFAFAATRSSMSIIGNVQQQSIRVSFDLAKSLVGFSLGKC</sequence>
<proteinExistence type="inferred from homology"/>
<dbReference type="PANTHER" id="PTHR47967:SF60">
    <property type="entry name" value="PROTEIN ASPARTIC PROTEASE IN GUARD CELL 1-LIKE"/>
    <property type="match status" value="1"/>
</dbReference>
<evidence type="ECO:0000256" key="3">
    <source>
        <dbReference type="ARBA" id="ARBA00022729"/>
    </source>
</evidence>
<dbReference type="InterPro" id="IPR032861">
    <property type="entry name" value="TAXi_N"/>
</dbReference>
<reference evidence="9 10" key="1">
    <citation type="journal article" date="2024" name="Plant J.">
        <title>Genome sequences and population genomics reveal climatic adaptation and genomic divergence between two closely related sweetgum species.</title>
        <authorList>
            <person name="Xu W.Q."/>
            <person name="Ren C.Q."/>
            <person name="Zhang X.Y."/>
            <person name="Comes H.P."/>
            <person name="Liu X.H."/>
            <person name="Li Y.G."/>
            <person name="Kettle C.J."/>
            <person name="Jalonen R."/>
            <person name="Gaisberger H."/>
            <person name="Ma Y.Z."/>
            <person name="Qiu Y.X."/>
        </authorList>
    </citation>
    <scope>NUCLEOTIDE SEQUENCE [LARGE SCALE GENOMIC DNA]</scope>
    <source>
        <strain evidence="9">Hangzhou</strain>
    </source>
</reference>
<feature type="domain" description="Peptidase A1" evidence="8">
    <location>
        <begin position="153"/>
        <end position="485"/>
    </location>
</feature>
<evidence type="ECO:0000256" key="7">
    <source>
        <dbReference type="SAM" id="SignalP"/>
    </source>
</evidence>
<protein>
    <recommendedName>
        <fullName evidence="8">Peptidase A1 domain-containing protein</fullName>
    </recommendedName>
</protein>
<dbReference type="Pfam" id="PF14541">
    <property type="entry name" value="TAXi_C"/>
    <property type="match status" value="1"/>
</dbReference>
<comment type="caution">
    <text evidence="9">The sequence shown here is derived from an EMBL/GenBank/DDBJ whole genome shotgun (WGS) entry which is preliminary data.</text>
</comment>
<dbReference type="InterPro" id="IPR033121">
    <property type="entry name" value="PEPTIDASE_A1"/>
</dbReference>
<gene>
    <name evidence="9" type="ORF">L1049_028391</name>
</gene>
<dbReference type="InterPro" id="IPR001461">
    <property type="entry name" value="Aspartic_peptidase_A1"/>
</dbReference>
<dbReference type="InterPro" id="IPR032799">
    <property type="entry name" value="TAXi_C"/>
</dbReference>
<dbReference type="FunFam" id="2.40.70.10:FF:000031">
    <property type="entry name" value="Aspartyl protease AED1"/>
    <property type="match status" value="1"/>
</dbReference>
<keyword evidence="10" id="KW-1185">Reference proteome</keyword>
<keyword evidence="4 6" id="KW-0378">Hydrolase</keyword>
<dbReference type="SUPFAM" id="SSF50630">
    <property type="entry name" value="Acid proteases"/>
    <property type="match status" value="1"/>
</dbReference>
<dbReference type="InterPro" id="IPR051708">
    <property type="entry name" value="Plant_Aspart_Prot_A1"/>
</dbReference>
<dbReference type="GO" id="GO:0004190">
    <property type="term" value="F:aspartic-type endopeptidase activity"/>
    <property type="evidence" value="ECO:0007669"/>
    <property type="project" value="UniProtKB-KW"/>
</dbReference>
<dbReference type="Gene3D" id="2.40.70.10">
    <property type="entry name" value="Acid Proteases"/>
    <property type="match status" value="2"/>
</dbReference>
<keyword evidence="6" id="KW-0064">Aspartyl protease</keyword>
<evidence type="ECO:0000256" key="2">
    <source>
        <dbReference type="ARBA" id="ARBA00022670"/>
    </source>
</evidence>
<dbReference type="PROSITE" id="PS51767">
    <property type="entry name" value="PEPTIDASE_A1"/>
    <property type="match status" value="1"/>
</dbReference>
<dbReference type="PROSITE" id="PS00141">
    <property type="entry name" value="ASP_PROTEASE"/>
    <property type="match status" value="1"/>
</dbReference>
<evidence type="ECO:0000259" key="8">
    <source>
        <dbReference type="PROSITE" id="PS51767"/>
    </source>
</evidence>
<dbReference type="PRINTS" id="PR00792">
    <property type="entry name" value="PEPSIN"/>
</dbReference>
<evidence type="ECO:0000256" key="1">
    <source>
        <dbReference type="ARBA" id="ARBA00007447"/>
    </source>
</evidence>
<dbReference type="InterPro" id="IPR001969">
    <property type="entry name" value="Aspartic_peptidase_AS"/>
</dbReference>
<feature type="signal peptide" evidence="7">
    <location>
        <begin position="1"/>
        <end position="24"/>
    </location>
</feature>
<evidence type="ECO:0000256" key="6">
    <source>
        <dbReference type="RuleBase" id="RU000454"/>
    </source>
</evidence>
<feature type="chain" id="PRO_5042900660" description="Peptidase A1 domain-containing protein" evidence="7">
    <location>
        <begin position="25"/>
        <end position="489"/>
    </location>
</feature>
<dbReference type="AlphaFoldDB" id="A0AAP0WTD1"/>
<dbReference type="FunFam" id="2.40.70.10:FF:000010">
    <property type="entry name" value="Aspartyl protease family protein 2"/>
    <property type="match status" value="1"/>
</dbReference>
<dbReference type="Proteomes" id="UP001415857">
    <property type="component" value="Unassembled WGS sequence"/>
</dbReference>
<evidence type="ECO:0000256" key="5">
    <source>
        <dbReference type="PIRSR" id="PIRSR601461-1"/>
    </source>
</evidence>
<keyword evidence="2 6" id="KW-0645">Protease</keyword>
<dbReference type="InterPro" id="IPR021109">
    <property type="entry name" value="Peptidase_aspartic_dom_sf"/>
</dbReference>
<evidence type="ECO:0000313" key="10">
    <source>
        <dbReference type="Proteomes" id="UP001415857"/>
    </source>
</evidence>